<gene>
    <name evidence="1" type="ORF">E2C01_069462</name>
</gene>
<dbReference type="Proteomes" id="UP000324222">
    <property type="component" value="Unassembled WGS sequence"/>
</dbReference>
<reference evidence="1 2" key="1">
    <citation type="submission" date="2019-05" db="EMBL/GenBank/DDBJ databases">
        <title>Another draft genome of Portunus trituberculatus and its Hox gene families provides insights of decapod evolution.</title>
        <authorList>
            <person name="Jeong J.-H."/>
            <person name="Song I."/>
            <person name="Kim S."/>
            <person name="Choi T."/>
            <person name="Kim D."/>
            <person name="Ryu S."/>
            <person name="Kim W."/>
        </authorList>
    </citation>
    <scope>NUCLEOTIDE SEQUENCE [LARGE SCALE GENOMIC DNA]</scope>
    <source>
        <tissue evidence="1">Muscle</tissue>
    </source>
</reference>
<name>A0A5B7I299_PORTR</name>
<keyword evidence="2" id="KW-1185">Reference proteome</keyword>
<evidence type="ECO:0000313" key="1">
    <source>
        <dbReference type="EMBL" id="MPC75078.1"/>
    </source>
</evidence>
<dbReference type="EMBL" id="VSRR010040308">
    <property type="protein sequence ID" value="MPC75078.1"/>
    <property type="molecule type" value="Genomic_DNA"/>
</dbReference>
<dbReference type="AlphaFoldDB" id="A0A5B7I299"/>
<protein>
    <submittedName>
        <fullName evidence="1">Uncharacterized protein</fullName>
    </submittedName>
</protein>
<accession>A0A5B7I299</accession>
<sequence>MTPGKRDIVSLLLQTRRSSCPKISVRTFGLKAVRCRTYRVGVEGHGQRGIGEQVTGVARWRRKGI</sequence>
<proteinExistence type="predicted"/>
<comment type="caution">
    <text evidence="1">The sequence shown here is derived from an EMBL/GenBank/DDBJ whole genome shotgun (WGS) entry which is preliminary data.</text>
</comment>
<organism evidence="1 2">
    <name type="scientific">Portunus trituberculatus</name>
    <name type="common">Swimming crab</name>
    <name type="synonym">Neptunus trituberculatus</name>
    <dbReference type="NCBI Taxonomy" id="210409"/>
    <lineage>
        <taxon>Eukaryota</taxon>
        <taxon>Metazoa</taxon>
        <taxon>Ecdysozoa</taxon>
        <taxon>Arthropoda</taxon>
        <taxon>Crustacea</taxon>
        <taxon>Multicrustacea</taxon>
        <taxon>Malacostraca</taxon>
        <taxon>Eumalacostraca</taxon>
        <taxon>Eucarida</taxon>
        <taxon>Decapoda</taxon>
        <taxon>Pleocyemata</taxon>
        <taxon>Brachyura</taxon>
        <taxon>Eubrachyura</taxon>
        <taxon>Portunoidea</taxon>
        <taxon>Portunidae</taxon>
        <taxon>Portuninae</taxon>
        <taxon>Portunus</taxon>
    </lineage>
</organism>
<evidence type="ECO:0000313" key="2">
    <source>
        <dbReference type="Proteomes" id="UP000324222"/>
    </source>
</evidence>